<protein>
    <recommendedName>
        <fullName evidence="10">Fatty acyl-CoA reductase</fullName>
        <ecNumber evidence="10">1.2.1.84</ecNumber>
    </recommendedName>
</protein>
<evidence type="ECO:0000256" key="4">
    <source>
        <dbReference type="ARBA" id="ARBA00022692"/>
    </source>
</evidence>
<comment type="subcellular location">
    <subcellularLocation>
        <location evidence="1">Membrane</location>
        <topology evidence="1">Multi-pass membrane protein</topology>
    </subcellularLocation>
</comment>
<evidence type="ECO:0000259" key="12">
    <source>
        <dbReference type="Pfam" id="PF07993"/>
    </source>
</evidence>
<dbReference type="CDD" id="cd05236">
    <property type="entry name" value="FAR-N_SDR_e"/>
    <property type="match status" value="1"/>
</dbReference>
<dbReference type="EC" id="1.2.1.84" evidence="10"/>
<feature type="transmembrane region" description="Helical" evidence="10">
    <location>
        <begin position="370"/>
        <end position="393"/>
    </location>
</feature>
<evidence type="ECO:0000256" key="1">
    <source>
        <dbReference type="ARBA" id="ARBA00004141"/>
    </source>
</evidence>
<evidence type="ECO:0000256" key="10">
    <source>
        <dbReference type="RuleBase" id="RU363097"/>
    </source>
</evidence>
<dbReference type="Pfam" id="PF03015">
    <property type="entry name" value="Sterile"/>
    <property type="match status" value="1"/>
</dbReference>
<dbReference type="InterPro" id="IPR033640">
    <property type="entry name" value="FAR_C"/>
</dbReference>
<dbReference type="CDD" id="cd09071">
    <property type="entry name" value="FAR_C"/>
    <property type="match status" value="1"/>
</dbReference>
<name>A0A1B6DYX1_9HEMI</name>
<dbReference type="GO" id="GO:0102965">
    <property type="term" value="F:alcohol-forming long-chain fatty acyl-CoA reductase activity"/>
    <property type="evidence" value="ECO:0007669"/>
    <property type="project" value="UniProtKB-EC"/>
</dbReference>
<evidence type="ECO:0000256" key="3">
    <source>
        <dbReference type="ARBA" id="ARBA00022516"/>
    </source>
</evidence>
<gene>
    <name evidence="13" type="ORF">g.18577</name>
</gene>
<evidence type="ECO:0000256" key="5">
    <source>
        <dbReference type="ARBA" id="ARBA00022857"/>
    </source>
</evidence>
<dbReference type="InterPro" id="IPR026055">
    <property type="entry name" value="FAR"/>
</dbReference>
<sequence length="509" mass="58537">MEFYPKDDLDISIEEDEVESQIQNVYSGSKVLITGATGFIGKILLEKLIRSCNVAQVYLLVRKKKDKSAKDRLDELLRDIVFEPMLRQNKNSSDLITLINGDFNLPDLGISQNDLQELLQNVNFVFHSAATVNMSEHLKTSYFINVNGTRFLLEQAKLMKRLKAFVYISTAYTQVMLDEIQEKFYPTEYSAEDLEKMIKDFNDDELTAITPFLVGQWENTYSFTKAITEHMLTRYHRLVPVAVARPSIIISSVKEPLVGWVDNINGATGVCAGATVGLLRVWRADPNAVADLIPIDVTVNTIISIGWYISQQKPSSEDKIIFNLVASEKNPITWQGYMDSCHTQGINEMIASSLAVGCYNFTLIKNETIYWLYFLIFQFIPGLILDFIMNIAGMTPKFLFAYRKVYKINANFACYIIKQFKYTDKNVDELWSLMNSKDKRLFNFDQTSYPNGQFYRTYMRGLRVYLLKDSMETLKKAATKYKLLLFLHRLIKTIVVLTLGYMIIPRFSI</sequence>
<feature type="domain" description="Fatty acyl-CoA reductase C-terminal" evidence="11">
    <location>
        <begin position="377"/>
        <end position="469"/>
    </location>
</feature>
<dbReference type="FunFam" id="3.40.50.720:FF:000143">
    <property type="entry name" value="Fatty acyl-CoA reductase"/>
    <property type="match status" value="1"/>
</dbReference>
<evidence type="ECO:0000313" key="13">
    <source>
        <dbReference type="EMBL" id="JAS30861.1"/>
    </source>
</evidence>
<comment type="function">
    <text evidence="10">Catalyzes the reduction of fatty acyl-CoA to fatty alcohols.</text>
</comment>
<dbReference type="AlphaFoldDB" id="A0A1B6DYX1"/>
<keyword evidence="5 10" id="KW-0521">NADP</keyword>
<evidence type="ECO:0000256" key="7">
    <source>
        <dbReference type="ARBA" id="ARBA00023098"/>
    </source>
</evidence>
<keyword evidence="6 10" id="KW-1133">Transmembrane helix</keyword>
<evidence type="ECO:0000256" key="6">
    <source>
        <dbReference type="ARBA" id="ARBA00022989"/>
    </source>
</evidence>
<dbReference type="EMBL" id="GEDC01006437">
    <property type="protein sequence ID" value="JAS30861.1"/>
    <property type="molecule type" value="Transcribed_RNA"/>
</dbReference>
<dbReference type="Pfam" id="PF07993">
    <property type="entry name" value="NAD_binding_4"/>
    <property type="match status" value="1"/>
</dbReference>
<dbReference type="GO" id="GO:0035336">
    <property type="term" value="P:long-chain fatty-acyl-CoA metabolic process"/>
    <property type="evidence" value="ECO:0007669"/>
    <property type="project" value="TreeGrafter"/>
</dbReference>
<dbReference type="Gene3D" id="3.40.50.720">
    <property type="entry name" value="NAD(P)-binding Rossmann-like Domain"/>
    <property type="match status" value="1"/>
</dbReference>
<proteinExistence type="inferred from homology"/>
<keyword evidence="7 10" id="KW-0443">Lipid metabolism</keyword>
<reference evidence="13" key="1">
    <citation type="submission" date="2015-12" db="EMBL/GenBank/DDBJ databases">
        <title>De novo transcriptome assembly of four potential Pierce s Disease insect vectors from Arizona vineyards.</title>
        <authorList>
            <person name="Tassone E.E."/>
        </authorList>
    </citation>
    <scope>NUCLEOTIDE SEQUENCE</scope>
</reference>
<dbReference type="GO" id="GO:0005777">
    <property type="term" value="C:peroxisome"/>
    <property type="evidence" value="ECO:0007669"/>
    <property type="project" value="TreeGrafter"/>
</dbReference>
<dbReference type="SUPFAM" id="SSF51735">
    <property type="entry name" value="NAD(P)-binding Rossmann-fold domains"/>
    <property type="match status" value="1"/>
</dbReference>
<feature type="transmembrane region" description="Helical" evidence="10">
    <location>
        <begin position="483"/>
        <end position="504"/>
    </location>
</feature>
<accession>A0A1B6DYX1</accession>
<dbReference type="PANTHER" id="PTHR11011">
    <property type="entry name" value="MALE STERILITY PROTEIN 2-RELATED"/>
    <property type="match status" value="1"/>
</dbReference>
<keyword evidence="4 10" id="KW-0812">Transmembrane</keyword>
<keyword evidence="8 10" id="KW-0472">Membrane</keyword>
<evidence type="ECO:0000256" key="8">
    <source>
        <dbReference type="ARBA" id="ARBA00023136"/>
    </source>
</evidence>
<organism evidence="13">
    <name type="scientific">Clastoptera arizonana</name>
    <name type="common">Arizona spittle bug</name>
    <dbReference type="NCBI Taxonomy" id="38151"/>
    <lineage>
        <taxon>Eukaryota</taxon>
        <taxon>Metazoa</taxon>
        <taxon>Ecdysozoa</taxon>
        <taxon>Arthropoda</taxon>
        <taxon>Hexapoda</taxon>
        <taxon>Insecta</taxon>
        <taxon>Pterygota</taxon>
        <taxon>Neoptera</taxon>
        <taxon>Paraneoptera</taxon>
        <taxon>Hemiptera</taxon>
        <taxon>Auchenorrhyncha</taxon>
        <taxon>Cercopoidea</taxon>
        <taxon>Clastopteridae</taxon>
        <taxon>Clastoptera</taxon>
    </lineage>
</organism>
<evidence type="ECO:0000256" key="2">
    <source>
        <dbReference type="ARBA" id="ARBA00005928"/>
    </source>
</evidence>
<comment type="similarity">
    <text evidence="2 10">Belongs to the fatty acyl-CoA reductase family.</text>
</comment>
<comment type="catalytic activity">
    <reaction evidence="9 10">
        <text>a long-chain fatty acyl-CoA + 2 NADPH + 2 H(+) = a long-chain primary fatty alcohol + 2 NADP(+) + CoA</text>
        <dbReference type="Rhea" id="RHEA:52716"/>
        <dbReference type="ChEBI" id="CHEBI:15378"/>
        <dbReference type="ChEBI" id="CHEBI:57287"/>
        <dbReference type="ChEBI" id="CHEBI:57783"/>
        <dbReference type="ChEBI" id="CHEBI:58349"/>
        <dbReference type="ChEBI" id="CHEBI:77396"/>
        <dbReference type="ChEBI" id="CHEBI:83139"/>
        <dbReference type="EC" id="1.2.1.84"/>
    </reaction>
</comment>
<evidence type="ECO:0000256" key="9">
    <source>
        <dbReference type="ARBA" id="ARBA00052530"/>
    </source>
</evidence>
<evidence type="ECO:0000259" key="11">
    <source>
        <dbReference type="Pfam" id="PF03015"/>
    </source>
</evidence>
<dbReference type="InterPro" id="IPR036291">
    <property type="entry name" value="NAD(P)-bd_dom_sf"/>
</dbReference>
<dbReference type="GO" id="GO:0016020">
    <property type="term" value="C:membrane"/>
    <property type="evidence" value="ECO:0007669"/>
    <property type="project" value="UniProtKB-SubCell"/>
</dbReference>
<feature type="domain" description="Thioester reductase (TE)" evidence="12">
    <location>
        <begin position="33"/>
        <end position="302"/>
    </location>
</feature>
<dbReference type="GO" id="GO:0080019">
    <property type="term" value="F:alcohol-forming very long-chain fatty acyl-CoA reductase activity"/>
    <property type="evidence" value="ECO:0007669"/>
    <property type="project" value="InterPro"/>
</dbReference>
<keyword evidence="3 10" id="KW-0444">Lipid biosynthesis</keyword>
<keyword evidence="10" id="KW-0560">Oxidoreductase</keyword>
<dbReference type="PANTHER" id="PTHR11011:SF60">
    <property type="entry name" value="FATTY ACYL-COA REDUCTASE-RELATED"/>
    <property type="match status" value="1"/>
</dbReference>
<dbReference type="InterPro" id="IPR013120">
    <property type="entry name" value="FAR_NAD-bd"/>
</dbReference>